<protein>
    <recommendedName>
        <fullName evidence="19">Probable bifunctional folylpolyglutamate synthase/dihydropteroate synthase</fullName>
        <ecNumber evidence="6">2.5.1.15</ecNumber>
        <ecNumber evidence="7">6.3.2.17</ecNumber>
    </recommendedName>
</protein>
<keyword evidence="11" id="KW-0547">Nucleotide-binding</keyword>
<dbReference type="CDD" id="cd00739">
    <property type="entry name" value="DHPS"/>
    <property type="match status" value="1"/>
</dbReference>
<dbReference type="PROSITE" id="PS50972">
    <property type="entry name" value="PTERIN_BINDING"/>
    <property type="match status" value="1"/>
</dbReference>
<organism evidence="21 22">
    <name type="scientific">Natronoarchaeum mannanilyticum</name>
    <dbReference type="NCBI Taxonomy" id="926360"/>
    <lineage>
        <taxon>Archaea</taxon>
        <taxon>Methanobacteriati</taxon>
        <taxon>Methanobacteriota</taxon>
        <taxon>Stenosarchaea group</taxon>
        <taxon>Halobacteria</taxon>
        <taxon>Halobacteriales</taxon>
        <taxon>Natronoarchaeaceae</taxon>
    </lineage>
</organism>
<dbReference type="Pfam" id="PF00809">
    <property type="entry name" value="Pterin_bind"/>
    <property type="match status" value="1"/>
</dbReference>
<evidence type="ECO:0000256" key="5">
    <source>
        <dbReference type="ARBA" id="ARBA00009951"/>
    </source>
</evidence>
<comment type="cofactor">
    <cofactor evidence="2">
        <name>Mg(2+)</name>
        <dbReference type="ChEBI" id="CHEBI:18420"/>
    </cofactor>
</comment>
<dbReference type="InterPro" id="IPR011005">
    <property type="entry name" value="Dihydropteroate_synth-like_sf"/>
</dbReference>
<keyword evidence="8" id="KW-0436">Ligase</keyword>
<evidence type="ECO:0000256" key="2">
    <source>
        <dbReference type="ARBA" id="ARBA00001946"/>
    </source>
</evidence>
<evidence type="ECO:0000256" key="8">
    <source>
        <dbReference type="ARBA" id="ARBA00022598"/>
    </source>
</evidence>
<gene>
    <name evidence="21" type="primary">folP_2</name>
    <name evidence="21" type="ORF">GCM10009020_34370</name>
</gene>
<comment type="function">
    <text evidence="17">Can complement an H.volcanii mutant strain that is thymidine auxotroph because it lacks the two dihydrofolate reductase genes encoded by hdrA and hdrB.</text>
</comment>
<dbReference type="Gene3D" id="3.20.20.20">
    <property type="entry name" value="Dihydropteroate synthase-like"/>
    <property type="match status" value="1"/>
</dbReference>
<dbReference type="RefSeq" id="WP_343775710.1">
    <property type="nucleotide sequence ID" value="NZ_BAAADV010000008.1"/>
</dbReference>
<dbReference type="InterPro" id="IPR006390">
    <property type="entry name" value="DHP_synth_dom"/>
</dbReference>
<evidence type="ECO:0000256" key="19">
    <source>
        <dbReference type="ARBA" id="ARBA00068433"/>
    </source>
</evidence>
<evidence type="ECO:0000256" key="11">
    <source>
        <dbReference type="ARBA" id="ARBA00022741"/>
    </source>
</evidence>
<dbReference type="PANTHER" id="PTHR20941">
    <property type="entry name" value="FOLATE SYNTHESIS PROTEINS"/>
    <property type="match status" value="1"/>
</dbReference>
<dbReference type="Pfam" id="PF08245">
    <property type="entry name" value="Mur_ligase_M"/>
    <property type="match status" value="1"/>
</dbReference>
<dbReference type="InterPro" id="IPR036615">
    <property type="entry name" value="Mur_ligase_C_dom_sf"/>
</dbReference>
<dbReference type="EC" id="2.5.1.15" evidence="6"/>
<proteinExistence type="inferred from homology"/>
<dbReference type="SUPFAM" id="SSF51717">
    <property type="entry name" value="Dihydropteroate synthetase-like"/>
    <property type="match status" value="1"/>
</dbReference>
<sequence>MEYHEAADYLESLDRSRPKLGTETTARMLSVLGNPHEGVDCVQIAGSNGKGSTAVMLERVLREAGLDVGLYTSPELNSFRERIRVNGRKVPKERIRSFVEEIEPHISRLRGDDRPTYFEVLTVLALQHFASENVDVVVLEVGIGGRHDATSVVDPVASAVTNVSLEHTDVLGETVEEIAHDKAQVAPDGERLVTSANGEALDAIRDETEVVTVGKTEANVIAREEEMASQVETTVSIIGPDWDVATTLPLLGQHQATNAGIAATLARQVANVDPATIERGLRNVHWPGRFEVMSTEPLVILDGAHNPAACATIADLVDRYEFDGLQLVFGAMKEKDHARMAAQLPESDVVRLCQPDVNRAASLETLAGAFETRAAQVEQDETVQTAVERALDSADDTDCVLITGSLYVVAEVRDRRMRLQIPKQTDTLDAARSVLSEMHVQEGVADHVAKDTVTYTFKTQLHEAQAESLHQTMQSIGGTSVISEDDSPERLVSVILSGTVAQYEQLADTIQNSDLGLSYVSERVRKVISEGGAADRYPWDADTAIMGILNVTPDSFYDGGQYEKMEDTVRRVDEMITSGADIIDIGGESTRPGADPVSVDEEIDRVVPIIERIADTDVSISVDTRRAAVADAALEAGADIINDVSGLADPDMRFVAADHDAPVVVMHSVDVPVNPDRTPTYDDVVEDITHELDDRVRLAEQAGLDREQIIVDPGLGFGKSTAECFELVDRLGELRALGCPIMVGHSRKSLFERIDCSIDERLPPTIATTTMAAERGADIVRVHDVAENAAAVRTVQETNK</sequence>
<dbReference type="InterPro" id="IPR045031">
    <property type="entry name" value="DHP_synth-like"/>
</dbReference>
<dbReference type="InterPro" id="IPR000489">
    <property type="entry name" value="Pterin-binding_dom"/>
</dbReference>
<evidence type="ECO:0000256" key="18">
    <source>
        <dbReference type="ARBA" id="ARBA00060901"/>
    </source>
</evidence>
<dbReference type="GO" id="GO:0005524">
    <property type="term" value="F:ATP binding"/>
    <property type="evidence" value="ECO:0007669"/>
    <property type="project" value="UniProtKB-KW"/>
</dbReference>
<keyword evidence="12" id="KW-0067">ATP-binding</keyword>
<evidence type="ECO:0000256" key="13">
    <source>
        <dbReference type="ARBA" id="ARBA00022842"/>
    </source>
</evidence>
<evidence type="ECO:0000256" key="17">
    <source>
        <dbReference type="ARBA" id="ARBA00057011"/>
    </source>
</evidence>
<dbReference type="Gene3D" id="3.40.1190.10">
    <property type="entry name" value="Mur-like, catalytic domain"/>
    <property type="match status" value="1"/>
</dbReference>
<dbReference type="Proteomes" id="UP001500420">
    <property type="component" value="Unassembled WGS sequence"/>
</dbReference>
<comment type="pathway">
    <text evidence="4">Cofactor biosynthesis; tetrahydrofolylpolyglutamate biosynthesis.</text>
</comment>
<evidence type="ECO:0000256" key="6">
    <source>
        <dbReference type="ARBA" id="ARBA00012458"/>
    </source>
</evidence>
<dbReference type="EMBL" id="BAAADV010000008">
    <property type="protein sequence ID" value="GAA0682270.1"/>
    <property type="molecule type" value="Genomic_DNA"/>
</dbReference>
<evidence type="ECO:0000256" key="10">
    <source>
        <dbReference type="ARBA" id="ARBA00022723"/>
    </source>
</evidence>
<name>A0AAV3TDN7_9EURY</name>
<reference evidence="21 22" key="1">
    <citation type="journal article" date="2019" name="Int. J. Syst. Evol. Microbiol.">
        <title>The Global Catalogue of Microorganisms (GCM) 10K type strain sequencing project: providing services to taxonomists for standard genome sequencing and annotation.</title>
        <authorList>
            <consortium name="The Broad Institute Genomics Platform"/>
            <consortium name="The Broad Institute Genome Sequencing Center for Infectious Disease"/>
            <person name="Wu L."/>
            <person name="Ma J."/>
        </authorList>
    </citation>
    <scope>NUCLEOTIDE SEQUENCE [LARGE SCALE GENOMIC DNA]</scope>
    <source>
        <strain evidence="21 22">JCM 16328</strain>
    </source>
</reference>
<keyword evidence="13" id="KW-0460">Magnesium</keyword>
<dbReference type="NCBIfam" id="TIGR01499">
    <property type="entry name" value="folC"/>
    <property type="match status" value="1"/>
</dbReference>
<dbReference type="PANTHER" id="PTHR20941:SF1">
    <property type="entry name" value="FOLIC ACID SYNTHESIS PROTEIN FOL1"/>
    <property type="match status" value="1"/>
</dbReference>
<dbReference type="InterPro" id="IPR004101">
    <property type="entry name" value="Mur_ligase_C"/>
</dbReference>
<dbReference type="AlphaFoldDB" id="A0AAV3TDN7"/>
<dbReference type="InterPro" id="IPR036565">
    <property type="entry name" value="Mur-like_cat_sf"/>
</dbReference>
<dbReference type="SUPFAM" id="SSF53623">
    <property type="entry name" value="MurD-like peptide ligases, catalytic domain"/>
    <property type="match status" value="1"/>
</dbReference>
<evidence type="ECO:0000256" key="15">
    <source>
        <dbReference type="ARBA" id="ARBA00023268"/>
    </source>
</evidence>
<dbReference type="NCBIfam" id="TIGR01496">
    <property type="entry name" value="DHPS"/>
    <property type="match status" value="1"/>
</dbReference>
<comment type="similarity">
    <text evidence="5">In the C-terminal section; belongs to the DHPS family.</text>
</comment>
<keyword evidence="22" id="KW-1185">Reference proteome</keyword>
<feature type="domain" description="Pterin-binding" evidence="20">
    <location>
        <begin position="543"/>
        <end position="793"/>
    </location>
</feature>
<evidence type="ECO:0000313" key="22">
    <source>
        <dbReference type="Proteomes" id="UP001500420"/>
    </source>
</evidence>
<dbReference type="FunFam" id="3.40.1190.10:FF:000011">
    <property type="entry name" value="Folylpolyglutamate synthase/dihydrofolate synthase"/>
    <property type="match status" value="1"/>
</dbReference>
<dbReference type="PROSITE" id="PS01012">
    <property type="entry name" value="FOLYLPOLYGLU_SYNT_2"/>
    <property type="match status" value="1"/>
</dbReference>
<comment type="catalytic activity">
    <reaction evidence="16">
        <text>(6S)-5,6,7,8-tetrahydrofolyl-(gamma-L-Glu)(n) + L-glutamate + ATP = (6S)-5,6,7,8-tetrahydrofolyl-(gamma-L-Glu)(n+1) + ADP + phosphate + H(+)</text>
        <dbReference type="Rhea" id="RHEA:10580"/>
        <dbReference type="Rhea" id="RHEA-COMP:14738"/>
        <dbReference type="Rhea" id="RHEA-COMP:14740"/>
        <dbReference type="ChEBI" id="CHEBI:15378"/>
        <dbReference type="ChEBI" id="CHEBI:29985"/>
        <dbReference type="ChEBI" id="CHEBI:30616"/>
        <dbReference type="ChEBI" id="CHEBI:43474"/>
        <dbReference type="ChEBI" id="CHEBI:141005"/>
        <dbReference type="ChEBI" id="CHEBI:456216"/>
        <dbReference type="EC" id="6.3.2.17"/>
    </reaction>
</comment>
<keyword evidence="14" id="KW-0289">Folate biosynthesis</keyword>
<evidence type="ECO:0000256" key="4">
    <source>
        <dbReference type="ARBA" id="ARBA00005150"/>
    </source>
</evidence>
<dbReference type="GO" id="GO:0046656">
    <property type="term" value="P:folic acid biosynthetic process"/>
    <property type="evidence" value="ECO:0007669"/>
    <property type="project" value="UniProtKB-KW"/>
</dbReference>
<evidence type="ECO:0000256" key="16">
    <source>
        <dbReference type="ARBA" id="ARBA00047493"/>
    </source>
</evidence>
<comment type="similarity">
    <text evidence="18">In the N-terminal section; belongs to the folylpolyglutamate synthase family.</text>
</comment>
<keyword evidence="9" id="KW-0808">Transferase</keyword>
<dbReference type="InterPro" id="IPR001645">
    <property type="entry name" value="Folylpolyglutamate_synth"/>
</dbReference>
<dbReference type="InterPro" id="IPR013221">
    <property type="entry name" value="Mur_ligase_cen"/>
</dbReference>
<dbReference type="GO" id="GO:0046654">
    <property type="term" value="P:tetrahydrofolate biosynthetic process"/>
    <property type="evidence" value="ECO:0007669"/>
    <property type="project" value="TreeGrafter"/>
</dbReference>
<comment type="catalytic activity">
    <reaction evidence="1">
        <text>(7,8-dihydropterin-6-yl)methyl diphosphate + 4-aminobenzoate = 7,8-dihydropteroate + diphosphate</text>
        <dbReference type="Rhea" id="RHEA:19949"/>
        <dbReference type="ChEBI" id="CHEBI:17836"/>
        <dbReference type="ChEBI" id="CHEBI:17839"/>
        <dbReference type="ChEBI" id="CHEBI:33019"/>
        <dbReference type="ChEBI" id="CHEBI:72950"/>
        <dbReference type="EC" id="2.5.1.15"/>
    </reaction>
</comment>
<dbReference type="PROSITE" id="PS00793">
    <property type="entry name" value="DHPS_2"/>
    <property type="match status" value="1"/>
</dbReference>
<dbReference type="Pfam" id="PF02875">
    <property type="entry name" value="Mur_ligase_C"/>
    <property type="match status" value="1"/>
</dbReference>
<evidence type="ECO:0000259" key="20">
    <source>
        <dbReference type="PROSITE" id="PS50972"/>
    </source>
</evidence>
<evidence type="ECO:0000313" key="21">
    <source>
        <dbReference type="EMBL" id="GAA0682270.1"/>
    </source>
</evidence>
<dbReference type="InterPro" id="IPR018109">
    <property type="entry name" value="Folylpolyglutamate_synth_CS"/>
</dbReference>
<evidence type="ECO:0000256" key="12">
    <source>
        <dbReference type="ARBA" id="ARBA00022840"/>
    </source>
</evidence>
<accession>A0AAV3TDN7</accession>
<evidence type="ECO:0000256" key="14">
    <source>
        <dbReference type="ARBA" id="ARBA00022909"/>
    </source>
</evidence>
<dbReference type="PROSITE" id="PS00792">
    <property type="entry name" value="DHPS_1"/>
    <property type="match status" value="1"/>
</dbReference>
<keyword evidence="10" id="KW-0479">Metal-binding</keyword>
<evidence type="ECO:0000256" key="1">
    <source>
        <dbReference type="ARBA" id="ARBA00000012"/>
    </source>
</evidence>
<dbReference type="GO" id="GO:0046872">
    <property type="term" value="F:metal ion binding"/>
    <property type="evidence" value="ECO:0007669"/>
    <property type="project" value="UniProtKB-KW"/>
</dbReference>
<dbReference type="GO" id="GO:0004326">
    <property type="term" value="F:tetrahydrofolylpolyglutamate synthase activity"/>
    <property type="evidence" value="ECO:0007669"/>
    <property type="project" value="UniProtKB-EC"/>
</dbReference>
<dbReference type="SUPFAM" id="SSF53244">
    <property type="entry name" value="MurD-like peptide ligases, peptide-binding domain"/>
    <property type="match status" value="1"/>
</dbReference>
<comment type="pathway">
    <text evidence="3">Cofactor biosynthesis; tetrahydrofolate biosynthesis; 7,8-dihydrofolate from 2-amino-4-hydroxy-6-hydroxymethyl-7,8-dihydropteridine diphosphate and 4-aminobenzoate: step 1/2.</text>
</comment>
<dbReference type="GO" id="GO:0004156">
    <property type="term" value="F:dihydropteroate synthase activity"/>
    <property type="evidence" value="ECO:0007669"/>
    <property type="project" value="UniProtKB-EC"/>
</dbReference>
<dbReference type="EC" id="6.3.2.17" evidence="7"/>
<evidence type="ECO:0000256" key="9">
    <source>
        <dbReference type="ARBA" id="ARBA00022679"/>
    </source>
</evidence>
<dbReference type="Gene3D" id="3.90.190.20">
    <property type="entry name" value="Mur ligase, C-terminal domain"/>
    <property type="match status" value="1"/>
</dbReference>
<evidence type="ECO:0000256" key="7">
    <source>
        <dbReference type="ARBA" id="ARBA00013025"/>
    </source>
</evidence>
<comment type="caution">
    <text evidence="21">The sequence shown here is derived from an EMBL/GenBank/DDBJ whole genome shotgun (WGS) entry which is preliminary data.</text>
</comment>
<evidence type="ECO:0000256" key="3">
    <source>
        <dbReference type="ARBA" id="ARBA00004763"/>
    </source>
</evidence>
<keyword evidence="15" id="KW-0511">Multifunctional enzyme</keyword>